<sequence>MKPLEKILRHFTFLFVLIPALAAGQAKEDAVVLVPLDKIAEKPAPLFFSADATSVVNVFPSSTQHQITVKFRVHQGRPETLSLGLAGVGEIDSVTGDGLATWTLRKEADGSRFLDFKPVIPAVNAPDPLPKEFTFVVNARHEVPAEQSGQAFDLLHPAPGAAVGFSSTVELKNEGDAIARVVEVTGLQPLQGMTDRFFTGNGKLRVALGLKSNAARPVELVNIALNGKPADDLSGISFLLRGELNVTRPGEAMELLEGAALSGAASGEGWFTRLKKQGDGFVHEIVGERAGTFPFELSFEAPLVRSGDWRGVDFKLQGGAVVPVSIEGLEEGVSFKQDDPVVPEHRDGKWTGFLPAAGNASFAWKSGRVEGEGALFFSSSEIAETRVGAGIARRYSRIGYRVLQGKLESLEIRVDGIGEILAMKGPQVLNWSLVEEAGSRMLEVRLSRPIEGQGDIEIEAQSAIGSFPAKLDPLRFAPIGTLRHSGYLRVANEGAVRLEIVAASGLMQLSPAQFPWAKENDGFRQAFVYRFPSAEYSYGIAADQVMPEVSLTETTIHELVETDRRIVSDLELDIREAPLREWTVEVPEDFAVAAVQGEPVADYSLATEAKEGRRSLKILFNGPLIGRHLVTLRLEKNLSPQPGEWVLPVLVYPGVKSSRGFIGVVSAAGYRVVPGNTTGLAEIPPDYFPKKQPGLQQAFRIREMKWSATMKIEALGQSIQADVFHLYSLKEGEVSVSVLVNYFVVGAPASQWRIRVPAGLGDVQVTGQNIGVDWRQEGDLLVIPLARPVIGTGTVLVTFNQPMSARGGELSPGEVRPLDVQSERGYVQVVSPLQVKFEDTRSEGSLLKIEASELPAEYRLLSSAPTLGAWQYTAADISLGTKVEWYVPGETIEQLVDRADLSSRVSRDGQVVTDARLFVKARGRSVLGITLPEHASLWEAKVGGAIVNAREDGKKILVPLDGQADPNDPIEVLLRYGVPAASATSPVLATPQLDAPTVFTGWKVSADENRRLVPKMGQLKPVAPVLTETGAEWIDAKARVITAWILMVAAVGLVLSRIAKVRALGALFTAGAGVWALLLAGRAFTERRVNLGSLEFAMPVVPPSEAITVQIGNVAPWLAMLSVGGILLALLGIGAIVHGFIQAKWSSWTLPVGVALLALGLLLQRMGAVAFFACFGSALLLGKALPVLLSLMRRPAVAATALVLFSFFTSLTHGEEVAPADAFSPLESAVHTWRIADGRLTGEVILEARGKADERHLLLKAPAVLTSFEGDGWRVVKAPVEGQEAYLLVGVVDGKKRGKATFEMPLPNPQAGWQLPSGAAAVQRVSVRWNQAGWEFGSPQAAKVTQVAGQGESGADLILKPASDISLVTRPMQRDAAAEQTQFYAEISDLYIPGAGMVSGRHFVAIRPSRGVVRELTLVVPEGFTVGEVVDGPVGAWRFNPESRELKVAIEPAQQQPFTFIIGTQRGTAALPVDLTLAPLQVNGAAGSFGLLGLGFGDDSQAEAVEAKGMSAVNLDDFEQGLLPKDREGRSLAVLHRAFRHGGAEASVTLKVAPVAPEIRAETKQTLSLGEDRMVLAIDLTASITRSGVFKLSLEVPAEFEIESVTGAALAQWTETKEDSSRLLNLHLNGRTIGQQVFAITLAAPSPGAQPSWAAPRVSLRNAGRQTGTLTVVPDRGLQVRAITRDKVSQLDPREAGVPRPGALAFRLLQSDWALSLNIAKLDPWVTAQILHEVTLREGQTLGRVRLAYRIENAAMKSLRVRIPGLDPGAAATVRASGPAVADIVPVIGEEGLWEIRFQRGIAGATIVDIEFQQQSAAGRVEIAPLVPAEVRQSSYFVAVRTAGRLEMTPAPEPRGWQQIDWGTVPEILRDSFSGQAPAKIYRVAEAEAPLAIDLKRHGLAGTLRLRVESANLTSLVAPGGAALTAVDLAMQVGEKGPLKLTLPKDAVLYSVFVNEDGVPVVQNGDQSMFYVYPAPEGNRPTPVRFIYSTPKGSSSELEGPMLDVPLENLTWRVILPEGWRLRDHSGDFDLQRQLSGAEAEDYAGFISRKRAAGKQDAVALLDQANVWLQSGEQEKAGQAFGKAIRNGFLDQASNEDARVQLHKLKTQQATLALNTRRQRLYLDNRSEVALGNVQLEKAADQNPLLQGHLNYDPREFERLLEGNTVDENTAMKAIADRIVNQQLAADPAPSALDVTLEERGTILDFRRSVQVDGNKPMHLKLDVAPVQRGGWLYGIIVSVLGAAVVSRRK</sequence>
<feature type="chain" id="PRO_5032764132" evidence="2">
    <location>
        <begin position="23"/>
        <end position="2250"/>
    </location>
</feature>
<evidence type="ECO:0000313" key="3">
    <source>
        <dbReference type="EMBL" id="QJE98054.1"/>
    </source>
</evidence>
<dbReference type="KEGG" id="luo:HHL09_20450"/>
<evidence type="ECO:0000313" key="4">
    <source>
        <dbReference type="Proteomes" id="UP000501812"/>
    </source>
</evidence>
<reference evidence="3 4" key="1">
    <citation type="submission" date="2020-04" db="EMBL/GenBank/DDBJ databases">
        <title>Luteolibacter sp. G-1-1-1 isolated from soil.</title>
        <authorList>
            <person name="Dahal R.H."/>
        </authorList>
    </citation>
    <scope>NUCLEOTIDE SEQUENCE [LARGE SCALE GENOMIC DNA]</scope>
    <source>
        <strain evidence="3 4">G-1-1-1</strain>
    </source>
</reference>
<feature type="signal peptide" evidence="2">
    <location>
        <begin position="1"/>
        <end position="22"/>
    </location>
</feature>
<feature type="transmembrane region" description="Helical" evidence="1">
    <location>
        <begin position="2231"/>
        <end position="2247"/>
    </location>
</feature>
<feature type="transmembrane region" description="Helical" evidence="1">
    <location>
        <begin position="1117"/>
        <end position="1138"/>
    </location>
</feature>
<dbReference type="RefSeq" id="WP_169456497.1">
    <property type="nucleotide sequence ID" value="NZ_CP051774.1"/>
</dbReference>
<evidence type="ECO:0000256" key="2">
    <source>
        <dbReference type="SAM" id="SignalP"/>
    </source>
</evidence>
<keyword evidence="4" id="KW-1185">Reference proteome</keyword>
<feature type="transmembrane region" description="Helical" evidence="1">
    <location>
        <begin position="1038"/>
        <end position="1056"/>
    </location>
</feature>
<keyword evidence="2" id="KW-0732">Signal</keyword>
<feature type="transmembrane region" description="Helical" evidence="1">
    <location>
        <begin position="1169"/>
        <end position="1189"/>
    </location>
</feature>
<gene>
    <name evidence="3" type="ORF">HHL09_20450</name>
</gene>
<keyword evidence="1" id="KW-1133">Transmembrane helix</keyword>
<evidence type="ECO:0000256" key="1">
    <source>
        <dbReference type="SAM" id="Phobius"/>
    </source>
</evidence>
<proteinExistence type="predicted"/>
<dbReference type="EMBL" id="CP051774">
    <property type="protein sequence ID" value="QJE98054.1"/>
    <property type="molecule type" value="Genomic_DNA"/>
</dbReference>
<name>A0A858RNH6_9BACT</name>
<keyword evidence="1" id="KW-0812">Transmembrane</keyword>
<protein>
    <submittedName>
        <fullName evidence="3">Uncharacterized protein</fullName>
    </submittedName>
</protein>
<organism evidence="3 4">
    <name type="scientific">Luteolibacter luteus</name>
    <dbReference type="NCBI Taxonomy" id="2728835"/>
    <lineage>
        <taxon>Bacteria</taxon>
        <taxon>Pseudomonadati</taxon>
        <taxon>Verrucomicrobiota</taxon>
        <taxon>Verrucomicrobiia</taxon>
        <taxon>Verrucomicrobiales</taxon>
        <taxon>Verrucomicrobiaceae</taxon>
        <taxon>Luteolibacter</taxon>
    </lineage>
</organism>
<keyword evidence="1" id="KW-0472">Membrane</keyword>
<feature type="transmembrane region" description="Helical" evidence="1">
    <location>
        <begin position="1196"/>
        <end position="1214"/>
    </location>
</feature>
<feature type="transmembrane region" description="Helical" evidence="1">
    <location>
        <begin position="1063"/>
        <end position="1084"/>
    </location>
</feature>
<dbReference type="Proteomes" id="UP000501812">
    <property type="component" value="Chromosome"/>
</dbReference>
<feature type="transmembrane region" description="Helical" evidence="1">
    <location>
        <begin position="1145"/>
        <end position="1163"/>
    </location>
</feature>
<accession>A0A858RNH6</accession>